<proteinExistence type="predicted"/>
<reference evidence="2" key="1">
    <citation type="submission" date="2025-08" db="UniProtKB">
        <authorList>
            <consortium name="RefSeq"/>
        </authorList>
    </citation>
    <scope>IDENTIFICATION</scope>
    <source>
        <tissue evidence="2">Leukocyte</tissue>
    </source>
</reference>
<sequence length="238" mass="25247">LPLQLPCLICPGGGSVYQESPPPTFTPSTLPGQGRRVEGAPGNLTWAPPPRSPCASPTTSWTRRGAREGASPTSLLWSMHCWNGLRGGGRGLGPQPPAPPRPGNRRLVWALPLNKDLVWAASGLAPVCPWAISVWPGIWVEADVVSSAIKRSPKPCRLALRCERVCEQVRASLGRGHLPGGGSGCPAGRVFLHQAQRSDPAARGRPQDGRERTTWRVGGSGQPSEVGGLPGFTHRPRS</sequence>
<evidence type="ECO:0000313" key="2">
    <source>
        <dbReference type="RefSeq" id="XP_020037608.1"/>
    </source>
</evidence>
<feature type="compositionally biased region" description="Basic and acidic residues" evidence="1">
    <location>
        <begin position="200"/>
        <end position="214"/>
    </location>
</feature>
<feature type="non-terminal residue" evidence="2">
    <location>
        <position position="1"/>
    </location>
</feature>
<dbReference type="KEGG" id="ccan:109698060"/>
<feature type="region of interest" description="Disordered" evidence="1">
    <location>
        <begin position="196"/>
        <end position="238"/>
    </location>
</feature>
<evidence type="ECO:0000256" key="1">
    <source>
        <dbReference type="SAM" id="MobiDB-lite"/>
    </source>
</evidence>
<gene>
    <name evidence="2" type="primary">LOC109698060</name>
</gene>
<accession>A0A8B7W154</accession>
<name>A0A8B7W154_CASCN</name>
<dbReference type="AlphaFoldDB" id="A0A8B7W154"/>
<protein>
    <submittedName>
        <fullName evidence="2">ZO-2 associated speckle protein</fullName>
    </submittedName>
</protein>
<feature type="region of interest" description="Disordered" evidence="1">
    <location>
        <begin position="41"/>
        <end position="66"/>
    </location>
</feature>
<organism evidence="2">
    <name type="scientific">Castor canadensis</name>
    <name type="common">American beaver</name>
    <dbReference type="NCBI Taxonomy" id="51338"/>
    <lineage>
        <taxon>Eukaryota</taxon>
        <taxon>Metazoa</taxon>
        <taxon>Chordata</taxon>
        <taxon>Craniata</taxon>
        <taxon>Vertebrata</taxon>
        <taxon>Euteleostomi</taxon>
        <taxon>Mammalia</taxon>
        <taxon>Eutheria</taxon>
        <taxon>Euarchontoglires</taxon>
        <taxon>Glires</taxon>
        <taxon>Rodentia</taxon>
        <taxon>Castorimorpha</taxon>
        <taxon>Castoridae</taxon>
        <taxon>Castor</taxon>
    </lineage>
</organism>
<dbReference type="OrthoDB" id="10366345at2759"/>
<dbReference type="RefSeq" id="XP_020037608.1">
    <property type="nucleotide sequence ID" value="XM_020182019.1"/>
</dbReference>